<gene>
    <name evidence="1" type="ORF">PY649_31590</name>
</gene>
<reference evidence="1" key="1">
    <citation type="submission" date="2023-06" db="EMBL/GenBank/DDBJ databases">
        <title>Phylogenetic Diversity of Rhizobium strains.</title>
        <authorList>
            <person name="Moura F.T."/>
            <person name="Helene L.C.F."/>
            <person name="Hungria M."/>
        </authorList>
    </citation>
    <scope>NUCLEOTIDE SEQUENCE</scope>
    <source>
        <strain evidence="1">CCGE526</strain>
    </source>
</reference>
<evidence type="ECO:0000313" key="2">
    <source>
        <dbReference type="Proteomes" id="UP001172645"/>
    </source>
</evidence>
<comment type="caution">
    <text evidence="1">The sequence shown here is derived from an EMBL/GenBank/DDBJ whole genome shotgun (WGS) entry which is preliminary data.</text>
</comment>
<name>A0ABT7K485_9HYPH</name>
<evidence type="ECO:0000313" key="1">
    <source>
        <dbReference type="EMBL" id="MDL2403422.1"/>
    </source>
</evidence>
<keyword evidence="2" id="KW-1185">Reference proteome</keyword>
<organism evidence="1 2">
    <name type="scientific">Rhizobium mayense</name>
    <dbReference type="NCBI Taxonomy" id="1312184"/>
    <lineage>
        <taxon>Bacteria</taxon>
        <taxon>Pseudomonadati</taxon>
        <taxon>Pseudomonadota</taxon>
        <taxon>Alphaproteobacteria</taxon>
        <taxon>Hyphomicrobiales</taxon>
        <taxon>Rhizobiaceae</taxon>
        <taxon>Rhizobium/Agrobacterium group</taxon>
        <taxon>Rhizobium</taxon>
    </lineage>
</organism>
<dbReference type="EMBL" id="JARFYM010000047">
    <property type="protein sequence ID" value="MDL2403422.1"/>
    <property type="molecule type" value="Genomic_DNA"/>
</dbReference>
<proteinExistence type="predicted"/>
<dbReference type="RefSeq" id="WP_285872863.1">
    <property type="nucleotide sequence ID" value="NZ_JARFYM010000047.1"/>
</dbReference>
<sequence length="85" mass="8865">MKSAIIAFGLPAATALHGEACTDKLDGIIGSGILRCVTHGMKLAGEVSDRVAFFRKGTTAEIAPPDELFGAPKIAELQKFLAATH</sequence>
<dbReference type="Proteomes" id="UP001172645">
    <property type="component" value="Unassembled WGS sequence"/>
</dbReference>
<protein>
    <submittedName>
        <fullName evidence="1">Uncharacterized protein</fullName>
    </submittedName>
</protein>
<accession>A0ABT7K485</accession>